<proteinExistence type="predicted"/>
<dbReference type="EMBL" id="HM133903">
    <property type="protein sequence ID" value="ADY76928.1"/>
    <property type="molecule type" value="Genomic_DNA"/>
</dbReference>
<sequence length="288" mass="32377">MASYVSGASASANTAQGSDSQYSQYYSPTRTSRGDVRDEGEGRFHTTDNEHLVLSNDCLGDGTPHCGYSHNHSRRGRDRHCKRAPRLYEDPVPANIMVPTLSLEQLLEETSVSGGLIGGNTEKDVEQLLEEFSALCPGDQITALRCMAASFYRDALFAPYACMHLIASRMRVHYAREVVHVAEDLADAMSANSGVCFRRYRKRVLEDMLAEEMSVYNYLARANADICEDNLLSAVETLLRRFRRMGCYRSLCMLKILALQHEDLAGFIRRSIRKTCNFAHARTHTVYV</sequence>
<name>F1AWX4_ORFV</name>
<evidence type="ECO:0000313" key="2">
    <source>
        <dbReference type="EMBL" id="ADY76928.1"/>
    </source>
</evidence>
<feature type="compositionally biased region" description="Polar residues" evidence="1">
    <location>
        <begin position="1"/>
        <end position="15"/>
    </location>
</feature>
<accession>F1AWX4</accession>
<feature type="region of interest" description="Disordered" evidence="1">
    <location>
        <begin position="1"/>
        <end position="48"/>
    </location>
</feature>
<protein>
    <submittedName>
        <fullName evidence="2">PP154</fullName>
    </submittedName>
</protein>
<organismHost>
    <name type="scientific">Capra hircus</name>
    <name type="common">Goat</name>
    <dbReference type="NCBI Taxonomy" id="9925"/>
</organismHost>
<dbReference type="Proteomes" id="UP000103309">
    <property type="component" value="Segment"/>
</dbReference>
<evidence type="ECO:0000313" key="3">
    <source>
        <dbReference type="Proteomes" id="UP000103309"/>
    </source>
</evidence>
<reference evidence="2 3" key="1">
    <citation type="submission" date="2010-04" db="EMBL/GenBank/DDBJ databases">
        <title>Novel immune-modulators identified by a rapid, functional screen of the Parapox virus genome.</title>
        <authorList>
            <person name="McGuire M.J."/>
            <person name="Sykes K.F."/>
            <person name="Johnston S.A."/>
        </authorList>
    </citation>
    <scope>NUCLEOTIDE SEQUENCE [LARGE SCALE GENOMIC DNA]</scope>
    <source>
        <strain evidence="2">D1701</strain>
    </source>
</reference>
<evidence type="ECO:0000256" key="1">
    <source>
        <dbReference type="SAM" id="MobiDB-lite"/>
    </source>
</evidence>
<organismHost>
    <name type="scientific">Homo sapiens</name>
    <name type="common">Human</name>
    <dbReference type="NCBI Taxonomy" id="9606"/>
</organismHost>
<organism evidence="2 3">
    <name type="scientific">Orf virus</name>
    <name type="common">ORFV</name>
    <dbReference type="NCBI Taxonomy" id="10258"/>
    <lineage>
        <taxon>Viruses</taxon>
        <taxon>Varidnaviria</taxon>
        <taxon>Bamfordvirae</taxon>
        <taxon>Nucleocytoviricota</taxon>
        <taxon>Pokkesviricetes</taxon>
        <taxon>Chitovirales</taxon>
        <taxon>Poxviridae</taxon>
        <taxon>Chordopoxvirinae</taxon>
        <taxon>Parapoxvirus</taxon>
        <taxon>Parapoxvirus orf</taxon>
    </lineage>
</organism>
<feature type="compositionally biased region" description="Basic and acidic residues" evidence="1">
    <location>
        <begin position="32"/>
        <end position="48"/>
    </location>
</feature>
<feature type="compositionally biased region" description="Low complexity" evidence="1">
    <location>
        <begin position="16"/>
        <end position="27"/>
    </location>
</feature>
<organismHost>
    <name type="scientific">Ovis aries</name>
    <name type="common">Sheep</name>
    <dbReference type="NCBI Taxonomy" id="9940"/>
</organismHost>